<sequence length="339" mass="35666">MTSFRSSDSEDTTKKCVCDKDSSQVEYLEHVHSPDAEGACLLDDSIENTVVGRVAWLITFALSTGGFLFGVISAVLVTVSDSLSPGRNLSSSESELITSITSAGAFVGAIAAGLCADAYGRKLGIYVGCVFFFIGSILQATSWSIAQMVIGRFVVGVGVGEAAMVVPLYIGELAPAKVRGKMIAFDNMSVTLGQLVSYALGAGFTHVGAGWRYMVGLGAVPAIILAATLPLCPESPRQLVAKGKLSEAGAALRKVFPEATDAQVAGKIAVIQGGMKKEQGDGRGLWWQYKQLHCVAGNLRALIAACTVMASKLTALLVSQRLHLLTGRKQFLNLEDSIL</sequence>
<keyword evidence="6 7" id="KW-0472">Membrane</keyword>
<dbReference type="PANTHER" id="PTHR48020:SF22">
    <property type="entry name" value="MAJOR FACILITATOR SUPERFAMILY (MFS) PROFILE DOMAIN-CONTAINING PROTEIN-RELATED"/>
    <property type="match status" value="1"/>
</dbReference>
<keyword evidence="3" id="KW-0813">Transport</keyword>
<reference evidence="9 10" key="1">
    <citation type="submission" date="2019-06" db="EMBL/GenBank/DDBJ databases">
        <title>A chromosomal-level reference genome of Carpinus fangiana (Coryloideae, Betulaceae).</title>
        <authorList>
            <person name="Yang X."/>
            <person name="Wang Z."/>
            <person name="Zhang L."/>
            <person name="Hao G."/>
            <person name="Liu J."/>
            <person name="Yang Y."/>
        </authorList>
    </citation>
    <scope>NUCLEOTIDE SEQUENCE [LARGE SCALE GENOMIC DNA]</scope>
    <source>
        <strain evidence="9">Cfa_2016G</strain>
        <tissue evidence="9">Leaf</tissue>
    </source>
</reference>
<gene>
    <name evidence="9" type="ORF">FH972_024933</name>
</gene>
<dbReference type="Gene3D" id="1.20.1250.20">
    <property type="entry name" value="MFS general substrate transporter like domains"/>
    <property type="match status" value="1"/>
</dbReference>
<feature type="transmembrane region" description="Helical" evidence="7">
    <location>
        <begin position="96"/>
        <end position="116"/>
    </location>
</feature>
<dbReference type="PROSITE" id="PS00216">
    <property type="entry name" value="SUGAR_TRANSPORT_1"/>
    <property type="match status" value="1"/>
</dbReference>
<protein>
    <recommendedName>
        <fullName evidence="8">Major facilitator superfamily (MFS) profile domain-containing protein</fullName>
    </recommendedName>
</protein>
<evidence type="ECO:0000256" key="6">
    <source>
        <dbReference type="ARBA" id="ARBA00023136"/>
    </source>
</evidence>
<dbReference type="InterPro" id="IPR003663">
    <property type="entry name" value="Sugar/inositol_transpt"/>
</dbReference>
<feature type="transmembrane region" description="Helical" evidence="7">
    <location>
        <begin position="213"/>
        <end position="232"/>
    </location>
</feature>
<evidence type="ECO:0000313" key="9">
    <source>
        <dbReference type="EMBL" id="KAB8416414.1"/>
    </source>
</evidence>
<dbReference type="PANTHER" id="PTHR48020">
    <property type="entry name" value="PROTON MYO-INOSITOL COTRANSPORTER"/>
    <property type="match status" value="1"/>
</dbReference>
<comment type="subcellular location">
    <subcellularLocation>
        <location evidence="1">Membrane</location>
        <topology evidence="1">Multi-pass membrane protein</topology>
    </subcellularLocation>
</comment>
<dbReference type="PRINTS" id="PR00171">
    <property type="entry name" value="SUGRTRNSPORT"/>
</dbReference>
<evidence type="ECO:0000256" key="1">
    <source>
        <dbReference type="ARBA" id="ARBA00004141"/>
    </source>
</evidence>
<feature type="transmembrane region" description="Helical" evidence="7">
    <location>
        <begin position="149"/>
        <end position="170"/>
    </location>
</feature>
<feature type="transmembrane region" description="Helical" evidence="7">
    <location>
        <begin position="182"/>
        <end position="201"/>
    </location>
</feature>
<comment type="caution">
    <text evidence="9">The sequence shown here is derived from an EMBL/GenBank/DDBJ whole genome shotgun (WGS) entry which is preliminary data.</text>
</comment>
<dbReference type="SUPFAM" id="SSF103473">
    <property type="entry name" value="MFS general substrate transporter"/>
    <property type="match status" value="1"/>
</dbReference>
<keyword evidence="4 7" id="KW-0812">Transmembrane</keyword>
<dbReference type="InterPro" id="IPR020846">
    <property type="entry name" value="MFS_dom"/>
</dbReference>
<dbReference type="GO" id="GO:0005366">
    <property type="term" value="F:myo-inositol:proton symporter activity"/>
    <property type="evidence" value="ECO:0007669"/>
    <property type="project" value="TreeGrafter"/>
</dbReference>
<dbReference type="InterPro" id="IPR005828">
    <property type="entry name" value="MFS_sugar_transport-like"/>
</dbReference>
<keyword evidence="10" id="KW-1185">Reference proteome</keyword>
<evidence type="ECO:0000256" key="2">
    <source>
        <dbReference type="ARBA" id="ARBA00010992"/>
    </source>
</evidence>
<accession>A0A5N6KZX8</accession>
<dbReference type="PROSITE" id="PS00217">
    <property type="entry name" value="SUGAR_TRANSPORT_2"/>
    <property type="match status" value="1"/>
</dbReference>
<keyword evidence="5 7" id="KW-1133">Transmembrane helix</keyword>
<dbReference type="Proteomes" id="UP000327013">
    <property type="component" value="Unassembled WGS sequence"/>
</dbReference>
<proteinExistence type="inferred from homology"/>
<feature type="transmembrane region" description="Helical" evidence="7">
    <location>
        <begin position="54"/>
        <end position="76"/>
    </location>
</feature>
<dbReference type="OrthoDB" id="5296287at2759"/>
<evidence type="ECO:0000256" key="5">
    <source>
        <dbReference type="ARBA" id="ARBA00022989"/>
    </source>
</evidence>
<evidence type="ECO:0000256" key="4">
    <source>
        <dbReference type="ARBA" id="ARBA00022692"/>
    </source>
</evidence>
<dbReference type="PROSITE" id="PS50850">
    <property type="entry name" value="MFS"/>
    <property type="match status" value="1"/>
</dbReference>
<feature type="transmembrane region" description="Helical" evidence="7">
    <location>
        <begin position="123"/>
        <end position="143"/>
    </location>
</feature>
<dbReference type="GO" id="GO:1904679">
    <property type="term" value="P:myo-inositol import across plasma membrane"/>
    <property type="evidence" value="ECO:0007669"/>
    <property type="project" value="TreeGrafter"/>
</dbReference>
<organism evidence="9 10">
    <name type="scientific">Carpinus fangiana</name>
    <dbReference type="NCBI Taxonomy" id="176857"/>
    <lineage>
        <taxon>Eukaryota</taxon>
        <taxon>Viridiplantae</taxon>
        <taxon>Streptophyta</taxon>
        <taxon>Embryophyta</taxon>
        <taxon>Tracheophyta</taxon>
        <taxon>Spermatophyta</taxon>
        <taxon>Magnoliopsida</taxon>
        <taxon>eudicotyledons</taxon>
        <taxon>Gunneridae</taxon>
        <taxon>Pentapetalae</taxon>
        <taxon>rosids</taxon>
        <taxon>fabids</taxon>
        <taxon>Fagales</taxon>
        <taxon>Betulaceae</taxon>
        <taxon>Carpinus</taxon>
    </lineage>
</organism>
<dbReference type="InterPro" id="IPR036259">
    <property type="entry name" value="MFS_trans_sf"/>
</dbReference>
<evidence type="ECO:0000313" key="10">
    <source>
        <dbReference type="Proteomes" id="UP000327013"/>
    </source>
</evidence>
<name>A0A5N6KZX8_9ROSI</name>
<dbReference type="InterPro" id="IPR005829">
    <property type="entry name" value="Sugar_transporter_CS"/>
</dbReference>
<dbReference type="Pfam" id="PF00083">
    <property type="entry name" value="Sugar_tr"/>
    <property type="match status" value="1"/>
</dbReference>
<evidence type="ECO:0000259" key="8">
    <source>
        <dbReference type="PROSITE" id="PS50850"/>
    </source>
</evidence>
<dbReference type="AlphaFoldDB" id="A0A5N6KZX8"/>
<evidence type="ECO:0000256" key="3">
    <source>
        <dbReference type="ARBA" id="ARBA00022448"/>
    </source>
</evidence>
<dbReference type="EMBL" id="VIBQ01000031">
    <property type="protein sequence ID" value="KAB8416414.1"/>
    <property type="molecule type" value="Genomic_DNA"/>
</dbReference>
<dbReference type="InterPro" id="IPR050814">
    <property type="entry name" value="Myo-inositol_Transporter"/>
</dbReference>
<dbReference type="GO" id="GO:0016020">
    <property type="term" value="C:membrane"/>
    <property type="evidence" value="ECO:0007669"/>
    <property type="project" value="UniProtKB-SubCell"/>
</dbReference>
<comment type="similarity">
    <text evidence="2">Belongs to the major facilitator superfamily. Sugar transporter (TC 2.A.1.1) family.</text>
</comment>
<evidence type="ECO:0000256" key="7">
    <source>
        <dbReference type="SAM" id="Phobius"/>
    </source>
</evidence>
<feature type="domain" description="Major facilitator superfamily (MFS) profile" evidence="8">
    <location>
        <begin position="58"/>
        <end position="339"/>
    </location>
</feature>